<dbReference type="EMBL" id="CAJNOJ010000265">
    <property type="protein sequence ID" value="CAF1352134.1"/>
    <property type="molecule type" value="Genomic_DNA"/>
</dbReference>
<evidence type="ECO:0008006" key="13">
    <source>
        <dbReference type="Google" id="ProtNLM"/>
    </source>
</evidence>
<keyword evidence="7 9" id="KW-0472">Membrane</keyword>
<feature type="transmembrane region" description="Helical" evidence="9">
    <location>
        <begin position="91"/>
        <end position="112"/>
    </location>
</feature>
<dbReference type="PANTHER" id="PTHR30266">
    <property type="entry name" value="MECHANOSENSITIVE CHANNEL MSCL"/>
    <property type="match status" value="1"/>
</dbReference>
<evidence type="ECO:0000256" key="4">
    <source>
        <dbReference type="ARBA" id="ARBA00022692"/>
    </source>
</evidence>
<keyword evidence="5 9" id="KW-1133">Transmembrane helix</keyword>
<protein>
    <recommendedName>
        <fullName evidence="13">Large-conductance mechanosensitive channel</fullName>
    </recommendedName>
</protein>
<dbReference type="EMBL" id="CAJNOR010000177">
    <property type="protein sequence ID" value="CAF0828696.1"/>
    <property type="molecule type" value="Genomic_DNA"/>
</dbReference>
<evidence type="ECO:0000256" key="8">
    <source>
        <dbReference type="ARBA" id="ARBA00023303"/>
    </source>
</evidence>
<dbReference type="NCBIfam" id="TIGR00220">
    <property type="entry name" value="mscL"/>
    <property type="match status" value="1"/>
</dbReference>
<dbReference type="GO" id="GO:0016020">
    <property type="term" value="C:membrane"/>
    <property type="evidence" value="ECO:0007669"/>
    <property type="project" value="UniProtKB-SubCell"/>
</dbReference>
<dbReference type="PANTHER" id="PTHR30266:SF2">
    <property type="entry name" value="LARGE-CONDUCTANCE MECHANOSENSITIVE CHANNEL"/>
    <property type="match status" value="1"/>
</dbReference>
<keyword evidence="4 9" id="KW-0812">Transmembrane</keyword>
<dbReference type="Proteomes" id="UP000663852">
    <property type="component" value="Unassembled WGS sequence"/>
</dbReference>
<evidence type="ECO:0000313" key="12">
    <source>
        <dbReference type="Proteomes" id="UP000663828"/>
    </source>
</evidence>
<keyword evidence="12" id="KW-1185">Reference proteome</keyword>
<evidence type="ECO:0000256" key="9">
    <source>
        <dbReference type="SAM" id="Phobius"/>
    </source>
</evidence>
<evidence type="ECO:0000256" key="1">
    <source>
        <dbReference type="ARBA" id="ARBA00004141"/>
    </source>
</evidence>
<dbReference type="InterPro" id="IPR037673">
    <property type="entry name" value="MSC/AndL"/>
</dbReference>
<dbReference type="Pfam" id="PF01741">
    <property type="entry name" value="MscL"/>
    <property type="match status" value="1"/>
</dbReference>
<comment type="caution">
    <text evidence="10">The sequence shown here is derived from an EMBL/GenBank/DDBJ whole genome shotgun (WGS) entry which is preliminary data.</text>
</comment>
<name>A0A813UM66_ADIRI</name>
<proteinExistence type="predicted"/>
<keyword evidence="2" id="KW-0813">Transport</keyword>
<evidence type="ECO:0000256" key="5">
    <source>
        <dbReference type="ARBA" id="ARBA00022989"/>
    </source>
</evidence>
<evidence type="ECO:0000256" key="6">
    <source>
        <dbReference type="ARBA" id="ARBA00023065"/>
    </source>
</evidence>
<reference evidence="10" key="1">
    <citation type="submission" date="2021-02" db="EMBL/GenBank/DDBJ databases">
        <authorList>
            <person name="Nowell W R."/>
        </authorList>
    </citation>
    <scope>NUCLEOTIDE SEQUENCE</scope>
</reference>
<keyword evidence="6" id="KW-0406">Ion transport</keyword>
<accession>A0A813UM66</accession>
<organism evidence="10 12">
    <name type="scientific">Adineta ricciae</name>
    <name type="common">Rotifer</name>
    <dbReference type="NCBI Taxonomy" id="249248"/>
    <lineage>
        <taxon>Eukaryota</taxon>
        <taxon>Metazoa</taxon>
        <taxon>Spiralia</taxon>
        <taxon>Gnathifera</taxon>
        <taxon>Rotifera</taxon>
        <taxon>Eurotatoria</taxon>
        <taxon>Bdelloidea</taxon>
        <taxon>Adinetida</taxon>
        <taxon>Adinetidae</taxon>
        <taxon>Adineta</taxon>
    </lineage>
</organism>
<evidence type="ECO:0000256" key="2">
    <source>
        <dbReference type="ARBA" id="ARBA00022448"/>
    </source>
</evidence>
<evidence type="ECO:0000313" key="11">
    <source>
        <dbReference type="EMBL" id="CAF1352134.1"/>
    </source>
</evidence>
<keyword evidence="3" id="KW-1003">Cell membrane</keyword>
<dbReference type="GO" id="GO:0008381">
    <property type="term" value="F:mechanosensitive monoatomic ion channel activity"/>
    <property type="evidence" value="ECO:0007669"/>
    <property type="project" value="InterPro"/>
</dbReference>
<sequence length="149" mass="16871">MPFCFSPIRRWASVVKQFLLSGELIDLSIAIVIGDTFIKLVETFVDCLLTPILGFLFDGVPIAELSTKLQSDRWPEKAPVVLAYGRVLQQLIFFAIIAIMLTFIITIIHSLVKKQQQNQIDPEQPPTKQELILMEHTKLLQAIAHSTKK</sequence>
<gene>
    <name evidence="11" type="ORF">EDS130_LOCUS33339</name>
    <name evidence="10" type="ORF">XAT740_LOCUS4345</name>
</gene>
<dbReference type="AlphaFoldDB" id="A0A813UM66"/>
<comment type="subcellular location">
    <subcellularLocation>
        <location evidence="1">Membrane</location>
        <topology evidence="1">Multi-pass membrane protein</topology>
    </subcellularLocation>
</comment>
<dbReference type="InterPro" id="IPR036019">
    <property type="entry name" value="MscL_channel"/>
</dbReference>
<dbReference type="InterPro" id="IPR001185">
    <property type="entry name" value="MS_channel"/>
</dbReference>
<evidence type="ECO:0000313" key="10">
    <source>
        <dbReference type="EMBL" id="CAF0828696.1"/>
    </source>
</evidence>
<evidence type="ECO:0000256" key="3">
    <source>
        <dbReference type="ARBA" id="ARBA00022475"/>
    </source>
</evidence>
<keyword evidence="8" id="KW-0407">Ion channel</keyword>
<dbReference type="Gene3D" id="1.10.1200.120">
    <property type="entry name" value="Large-conductance mechanosensitive channel, MscL, domain 1"/>
    <property type="match status" value="1"/>
</dbReference>
<dbReference type="OrthoDB" id="10010920at2759"/>
<dbReference type="Proteomes" id="UP000663828">
    <property type="component" value="Unassembled WGS sequence"/>
</dbReference>
<evidence type="ECO:0000256" key="7">
    <source>
        <dbReference type="ARBA" id="ARBA00023136"/>
    </source>
</evidence>
<dbReference type="SUPFAM" id="SSF81330">
    <property type="entry name" value="Gated mechanosensitive channel"/>
    <property type="match status" value="1"/>
</dbReference>